<accession>A0ABV0BSY3</accession>
<keyword evidence="1" id="KW-0472">Membrane</keyword>
<reference evidence="2 3" key="1">
    <citation type="submission" date="2024-04" db="EMBL/GenBank/DDBJ databases">
        <title>WGS of bacteria from Torrens River.</title>
        <authorList>
            <person name="Wyrsch E.R."/>
            <person name="Drigo B."/>
        </authorList>
    </citation>
    <scope>NUCLEOTIDE SEQUENCE [LARGE SCALE GENOMIC DNA]</scope>
    <source>
        <strain evidence="2 3">TWI391</strain>
    </source>
</reference>
<name>A0ABV0BSY3_9SPHI</name>
<evidence type="ECO:0000313" key="3">
    <source>
        <dbReference type="Proteomes" id="UP001409291"/>
    </source>
</evidence>
<dbReference type="Proteomes" id="UP001409291">
    <property type="component" value="Unassembled WGS sequence"/>
</dbReference>
<gene>
    <name evidence="2" type="ORF">ABE541_08565</name>
</gene>
<dbReference type="EMBL" id="JBDJNQ010000003">
    <property type="protein sequence ID" value="MEN5377308.1"/>
    <property type="molecule type" value="Genomic_DNA"/>
</dbReference>
<comment type="caution">
    <text evidence="2">The sequence shown here is derived from an EMBL/GenBank/DDBJ whole genome shotgun (WGS) entry which is preliminary data.</text>
</comment>
<organism evidence="2 3">
    <name type="scientific">Sphingobacterium kitahiroshimense</name>
    <dbReference type="NCBI Taxonomy" id="470446"/>
    <lineage>
        <taxon>Bacteria</taxon>
        <taxon>Pseudomonadati</taxon>
        <taxon>Bacteroidota</taxon>
        <taxon>Sphingobacteriia</taxon>
        <taxon>Sphingobacteriales</taxon>
        <taxon>Sphingobacteriaceae</taxon>
        <taxon>Sphingobacterium</taxon>
    </lineage>
</organism>
<feature type="transmembrane region" description="Helical" evidence="1">
    <location>
        <begin position="59"/>
        <end position="79"/>
    </location>
</feature>
<dbReference type="Pfam" id="PF14362">
    <property type="entry name" value="DUF4407"/>
    <property type="match status" value="1"/>
</dbReference>
<keyword evidence="3" id="KW-1185">Reference proteome</keyword>
<dbReference type="InterPro" id="IPR025519">
    <property type="entry name" value="DUF4407"/>
</dbReference>
<feature type="transmembrane region" description="Helical" evidence="1">
    <location>
        <begin position="100"/>
        <end position="118"/>
    </location>
</feature>
<protein>
    <submittedName>
        <fullName evidence="2">DUF4407 domain-containing protein</fullName>
    </submittedName>
</protein>
<proteinExistence type="predicted"/>
<dbReference type="RefSeq" id="WP_183916335.1">
    <property type="nucleotide sequence ID" value="NZ_JBDJLH010000004.1"/>
</dbReference>
<evidence type="ECO:0000256" key="1">
    <source>
        <dbReference type="SAM" id="Phobius"/>
    </source>
</evidence>
<evidence type="ECO:0000313" key="2">
    <source>
        <dbReference type="EMBL" id="MEN5377308.1"/>
    </source>
</evidence>
<feature type="transmembrane region" description="Helical" evidence="1">
    <location>
        <begin position="29"/>
        <end position="53"/>
    </location>
</feature>
<keyword evidence="1" id="KW-1133">Transmembrane helix</keyword>
<keyword evidence="1" id="KW-0812">Transmembrane</keyword>
<sequence>MNNINHFFLYCAGVHEETLKKYPQEHNKYVAIGATIFFTGLFASLSGGYAMYFVFSGTYLDWLLAIVFGIIWGLMIFNMDRYIVLSINKSKTGGFQFLQALPRILLAILIGIVISRPLELKIFDKEIRENLKTTYIANERAKIDSLNIIFNKKYTFDLTQLKSLTTERDSLDARIKADRQKLNFEIFGNKTTETSGVVGYGPYAKRKELELEKSTVYLDSLRSSIIAKERLILDKQKAEGILNQKGLSNASLDSAVNLAGFADRNSALGNLKFKANGQVDEATANAVTFIGLLFIFLECLPVFVKLLSGKDAYDKAIYNQRIIDEYESDAYTVTEKAAIDHLKDASIDISINKRLKKMNEEIEEEV</sequence>